<dbReference type="AlphaFoldDB" id="A0AAJ5YYZ6"/>
<dbReference type="Pfam" id="PF04145">
    <property type="entry name" value="Ctr"/>
    <property type="match status" value="1"/>
</dbReference>
<evidence type="ECO:0000313" key="6">
    <source>
        <dbReference type="Proteomes" id="UP001217582"/>
    </source>
</evidence>
<comment type="similarity">
    <text evidence="4">Belongs to the copper transporter (Ctr) (TC 1.A.56) family. SLC31A subfamily.</text>
</comment>
<keyword evidence="3 4" id="KW-0472">Membrane</keyword>
<dbReference type="GO" id="GO:0005375">
    <property type="term" value="F:copper ion transmembrane transporter activity"/>
    <property type="evidence" value="ECO:0007669"/>
    <property type="project" value="UniProtKB-UniRule"/>
</dbReference>
<gene>
    <name evidence="5" type="primary">CTR2</name>
    <name evidence="5" type="ORF">MARU1_000531</name>
</gene>
<dbReference type="PANTHER" id="PTHR12483:SF115">
    <property type="entry name" value="COPPER TRANSPORT PROTEIN"/>
    <property type="match status" value="1"/>
</dbReference>
<keyword evidence="4" id="KW-0813">Transport</keyword>
<keyword evidence="6" id="KW-1185">Reference proteome</keyword>
<proteinExistence type="inferred from homology"/>
<organism evidence="5 6">
    <name type="scientific">Malassezia arunalokei</name>
    <dbReference type="NCBI Taxonomy" id="1514897"/>
    <lineage>
        <taxon>Eukaryota</taxon>
        <taxon>Fungi</taxon>
        <taxon>Dikarya</taxon>
        <taxon>Basidiomycota</taxon>
        <taxon>Ustilaginomycotina</taxon>
        <taxon>Malasseziomycetes</taxon>
        <taxon>Malasseziales</taxon>
        <taxon>Malasseziaceae</taxon>
        <taxon>Malassezia</taxon>
    </lineage>
</organism>
<keyword evidence="1" id="KW-0812">Transmembrane</keyword>
<protein>
    <recommendedName>
        <fullName evidence="4">Copper transport protein</fullName>
    </recommendedName>
</protein>
<evidence type="ECO:0000256" key="3">
    <source>
        <dbReference type="ARBA" id="ARBA00023136"/>
    </source>
</evidence>
<accession>A0AAJ5YYZ6</accession>
<evidence type="ECO:0000256" key="2">
    <source>
        <dbReference type="ARBA" id="ARBA00022989"/>
    </source>
</evidence>
<name>A0AAJ5YYZ6_9BASI</name>
<sequence>MAGMDGHAGHDMGMHAMHRGDGSTDMCHMAMVWNTDTKGMCVVFKSWHVRSERQMLVSCMLVCLFSFAYEWLKLTLRRVDEAVAHTEAVHNGTLLYRGSDDVPTRTRSGPRRVMPLVLDDALEGDVSKHSLILRRRDYEWYPRFCTAHKCRYPVS</sequence>
<evidence type="ECO:0000256" key="1">
    <source>
        <dbReference type="ARBA" id="ARBA00022692"/>
    </source>
</evidence>
<evidence type="ECO:0000256" key="4">
    <source>
        <dbReference type="RuleBase" id="RU367022"/>
    </source>
</evidence>
<dbReference type="GO" id="GO:0016020">
    <property type="term" value="C:membrane"/>
    <property type="evidence" value="ECO:0007669"/>
    <property type="project" value="UniProtKB-SubCell"/>
</dbReference>
<keyword evidence="4" id="KW-0406">Ion transport</keyword>
<dbReference type="PANTHER" id="PTHR12483">
    <property type="entry name" value="SOLUTE CARRIER FAMILY 31 COPPER TRANSPORTERS"/>
    <property type="match status" value="1"/>
</dbReference>
<dbReference type="EMBL" id="CP119916">
    <property type="protein sequence ID" value="WFD14525.1"/>
    <property type="molecule type" value="Genomic_DNA"/>
</dbReference>
<dbReference type="InterPro" id="IPR007274">
    <property type="entry name" value="Cop_transporter"/>
</dbReference>
<keyword evidence="4" id="KW-0187">Copper transport</keyword>
<dbReference type="Proteomes" id="UP001217582">
    <property type="component" value="Chromosome 1"/>
</dbReference>
<keyword evidence="2" id="KW-1133">Transmembrane helix</keyword>
<reference evidence="5 6" key="1">
    <citation type="submission" date="2023-03" db="EMBL/GenBank/DDBJ databases">
        <title>Mating type loci evolution in Malassezia.</title>
        <authorList>
            <person name="Coelho M.A."/>
        </authorList>
    </citation>
    <scope>NUCLEOTIDE SEQUENCE [LARGE SCALE GENOMIC DNA]</scope>
    <source>
        <strain evidence="5 6">CBS 13387</strain>
    </source>
</reference>
<evidence type="ECO:0000313" key="5">
    <source>
        <dbReference type="EMBL" id="WFD14525.1"/>
    </source>
</evidence>
<comment type="subcellular location">
    <subcellularLocation>
        <location evidence="4">Membrane</location>
        <topology evidence="4">Multi-pass membrane protein</topology>
    </subcellularLocation>
</comment>
<keyword evidence="4" id="KW-0186">Copper</keyword>